<sequence length="191" mass="21785">MHPEKSRKLALVRKRVREADGMNAHRSAKRKRLTDPTERTRLQDRDDRFSHHETTDNDSDSESVSHPDRALEYWSEVLCELGGDDDPPVTPDDNSDHGNATQVDAAAAAAQAERRFNEKVKEIRTQSKESIPEQDQRPFPDFNDRQFPQEKVLAGLRGQKVTLAELSETSEMSSAQPVWPFASPTPIQRRR</sequence>
<name>A0A6A4ATY3_9STRA</name>
<reference evidence="2 3" key="1">
    <citation type="submission" date="2018-08" db="EMBL/GenBank/DDBJ databases">
        <title>Genomic investigation of the strawberry pathogen Phytophthora fragariae indicates pathogenicity is determined by transcriptional variation in three key races.</title>
        <authorList>
            <person name="Adams T.M."/>
            <person name="Armitage A.D."/>
            <person name="Sobczyk M.K."/>
            <person name="Bates H.J."/>
            <person name="Dunwell J.M."/>
            <person name="Nellist C.F."/>
            <person name="Harrison R.J."/>
        </authorList>
    </citation>
    <scope>NUCLEOTIDE SEQUENCE [LARGE SCALE GENOMIC DNA]</scope>
    <source>
        <strain evidence="2 3">SCRP333</strain>
    </source>
</reference>
<feature type="compositionally biased region" description="Basic and acidic residues" evidence="1">
    <location>
        <begin position="112"/>
        <end position="145"/>
    </location>
</feature>
<comment type="caution">
    <text evidence="2">The sequence shown here is derived from an EMBL/GenBank/DDBJ whole genome shotgun (WGS) entry which is preliminary data.</text>
</comment>
<organism evidence="2 3">
    <name type="scientific">Phytophthora rubi</name>
    <dbReference type="NCBI Taxonomy" id="129364"/>
    <lineage>
        <taxon>Eukaryota</taxon>
        <taxon>Sar</taxon>
        <taxon>Stramenopiles</taxon>
        <taxon>Oomycota</taxon>
        <taxon>Peronosporomycetes</taxon>
        <taxon>Peronosporales</taxon>
        <taxon>Peronosporaceae</taxon>
        <taxon>Phytophthora</taxon>
    </lineage>
</organism>
<feature type="region of interest" description="Disordered" evidence="1">
    <location>
        <begin position="167"/>
        <end position="191"/>
    </location>
</feature>
<evidence type="ECO:0000313" key="3">
    <source>
        <dbReference type="Proteomes" id="UP000434957"/>
    </source>
</evidence>
<feature type="compositionally biased region" description="Basic and acidic residues" evidence="1">
    <location>
        <begin position="33"/>
        <end position="55"/>
    </location>
</feature>
<accession>A0A6A4ATY3</accession>
<feature type="region of interest" description="Disordered" evidence="1">
    <location>
        <begin position="1"/>
        <end position="145"/>
    </location>
</feature>
<dbReference type="AlphaFoldDB" id="A0A6A4ATY3"/>
<dbReference type="EMBL" id="QXFT01008705">
    <property type="protein sequence ID" value="KAE9263873.1"/>
    <property type="molecule type" value="Genomic_DNA"/>
</dbReference>
<dbReference type="Proteomes" id="UP000434957">
    <property type="component" value="Unassembled WGS sequence"/>
</dbReference>
<evidence type="ECO:0000313" key="2">
    <source>
        <dbReference type="EMBL" id="KAE9263873.1"/>
    </source>
</evidence>
<keyword evidence="3" id="KW-1185">Reference proteome</keyword>
<protein>
    <submittedName>
        <fullName evidence="2">Uncharacterized protein</fullName>
    </submittedName>
</protein>
<gene>
    <name evidence="2" type="ORF">PR003_g32998</name>
</gene>
<proteinExistence type="predicted"/>
<feature type="compositionally biased region" description="Polar residues" evidence="1">
    <location>
        <begin position="167"/>
        <end position="176"/>
    </location>
</feature>
<evidence type="ECO:0000256" key="1">
    <source>
        <dbReference type="SAM" id="MobiDB-lite"/>
    </source>
</evidence>